<sequence length="61" mass="6949">MADLSRHTLIYTEYGHWNVMRGRQLLGGRTCLAEALALLDYFHRLQRAEALHSPAQPGADR</sequence>
<proteinExistence type="predicted"/>
<gene>
    <name evidence="1" type="ORF">STNY_R22040</name>
</gene>
<accession>A0ABN6GS37</accession>
<dbReference type="EMBL" id="AP024684">
    <property type="protein sequence ID" value="BCX44005.1"/>
    <property type="molecule type" value="Genomic_DNA"/>
</dbReference>
<organism evidence="1 2">
    <name type="scientific">Stenotrophomonas pavanii</name>
    <dbReference type="NCBI Taxonomy" id="487698"/>
    <lineage>
        <taxon>Bacteria</taxon>
        <taxon>Pseudomonadati</taxon>
        <taxon>Pseudomonadota</taxon>
        <taxon>Gammaproteobacteria</taxon>
        <taxon>Lysobacterales</taxon>
        <taxon>Lysobacteraceae</taxon>
        <taxon>Stenotrophomonas</taxon>
    </lineage>
</organism>
<protein>
    <submittedName>
        <fullName evidence="1">Uncharacterized protein</fullName>
    </submittedName>
</protein>
<evidence type="ECO:0000313" key="1">
    <source>
        <dbReference type="EMBL" id="BCX44005.1"/>
    </source>
</evidence>
<name>A0ABN6GS37_9GAMM</name>
<keyword evidence="2" id="KW-1185">Reference proteome</keyword>
<dbReference type="Proteomes" id="UP000825066">
    <property type="component" value="Chromosome"/>
</dbReference>
<reference evidence="1 2" key="1">
    <citation type="submission" date="2021-05" db="EMBL/GenBank/DDBJ databases">
        <title>Complete Genome Sequence of Stenotrophomonas pavanii strain Y.</title>
        <authorList>
            <person name="Dohra H."/>
            <person name="Mohad Din A.R.J."/>
            <person name="Suzuki K."/>
            <person name="Fatma A."/>
            <person name="Honjyo M."/>
            <person name="Nishimura T."/>
            <person name="Moriuch R."/>
            <person name="Masuda K."/>
            <person name="Minoura A."/>
            <person name="Tashiro Y."/>
            <person name="Futamata H."/>
        </authorList>
    </citation>
    <scope>NUCLEOTIDE SEQUENCE [LARGE SCALE GENOMIC DNA]</scope>
    <source>
        <strain evidence="2">Y</strain>
    </source>
</reference>
<dbReference type="RefSeq" id="WP_172412152.1">
    <property type="nucleotide sequence ID" value="NZ_AP024684.1"/>
</dbReference>
<evidence type="ECO:0000313" key="2">
    <source>
        <dbReference type="Proteomes" id="UP000825066"/>
    </source>
</evidence>